<dbReference type="EMBL" id="JAGSVG010000008">
    <property type="protein sequence ID" value="MBR8129599.1"/>
    <property type="molecule type" value="Genomic_DNA"/>
</dbReference>
<gene>
    <name evidence="6" type="ORF">KDW93_11520</name>
</gene>
<evidence type="ECO:0000256" key="5">
    <source>
        <dbReference type="PIRSR" id="PIRSR609662-50"/>
    </source>
</evidence>
<name>A0AA41E728_9BURK</name>
<evidence type="ECO:0000256" key="3">
    <source>
        <dbReference type="ARBA" id="ARBA00022553"/>
    </source>
</evidence>
<feature type="modified residue" description="O-(phosphoribosyl dephospho-coenzyme A)serine" evidence="5">
    <location>
        <position position="28"/>
    </location>
</feature>
<dbReference type="HAMAP" id="MF_00710">
    <property type="entry name" value="Malonate_deCO2ase_dsu"/>
    <property type="match status" value="1"/>
</dbReference>
<evidence type="ECO:0000256" key="4">
    <source>
        <dbReference type="NCBIfam" id="TIGR03130"/>
    </source>
</evidence>
<dbReference type="Proteomes" id="UP000682266">
    <property type="component" value="Unassembled WGS sequence"/>
</dbReference>
<dbReference type="NCBIfam" id="TIGR03130">
    <property type="entry name" value="malonate_delta"/>
    <property type="match status" value="1"/>
</dbReference>
<evidence type="ECO:0000313" key="6">
    <source>
        <dbReference type="EMBL" id="MBR8129599.1"/>
    </source>
</evidence>
<protein>
    <recommendedName>
        <fullName evidence="4">Malonate decarboxylase acyl carrier protein</fullName>
    </recommendedName>
</protein>
<sequence>MEQLNYRFTARERAQGERATALVGVVASGNLEVLVERVLPGNECEIDIRTAAVGFGAVWQAVVSDFVERRAPGGLKLSINDGGARPDMVSLRLAQAVRAIEGGHDDRRDP</sequence>
<comment type="caution">
    <text evidence="6">The sequence shown here is derived from an EMBL/GenBank/DDBJ whole genome shotgun (WGS) entry which is preliminary data.</text>
</comment>
<comment type="PTM">
    <text evidence="5">Covalently binds the prosthetic group of malonate decarboxylase.</text>
</comment>
<evidence type="ECO:0000256" key="2">
    <source>
        <dbReference type="ARBA" id="ARBA00022490"/>
    </source>
</evidence>
<dbReference type="RefSeq" id="WP_105787257.1">
    <property type="nucleotide sequence ID" value="NZ_JAGSVG010000008.1"/>
</dbReference>
<proteinExistence type="inferred from homology"/>
<evidence type="ECO:0000256" key="1">
    <source>
        <dbReference type="ARBA" id="ARBA00004496"/>
    </source>
</evidence>
<dbReference type="InterPro" id="IPR023439">
    <property type="entry name" value="Mal_deCO2ase/Cit_lyase_ACP"/>
</dbReference>
<comment type="subcellular location">
    <subcellularLocation>
        <location evidence="1">Cytoplasm</location>
    </subcellularLocation>
</comment>
<organism evidence="6 7">
    <name type="scientific">Burkholderia ambifaria</name>
    <dbReference type="NCBI Taxonomy" id="152480"/>
    <lineage>
        <taxon>Bacteria</taxon>
        <taxon>Pseudomonadati</taxon>
        <taxon>Pseudomonadota</taxon>
        <taxon>Betaproteobacteria</taxon>
        <taxon>Burkholderiales</taxon>
        <taxon>Burkholderiaceae</taxon>
        <taxon>Burkholderia</taxon>
        <taxon>Burkholderia cepacia complex</taxon>
    </lineage>
</organism>
<keyword evidence="3 5" id="KW-0597">Phosphoprotein</keyword>
<dbReference type="InterPro" id="IPR009662">
    <property type="entry name" value="Malonate_deCO2ase_dsu"/>
</dbReference>
<keyword evidence="2" id="KW-0963">Cytoplasm</keyword>
<dbReference type="AlphaFoldDB" id="A0AA41E728"/>
<evidence type="ECO:0000313" key="7">
    <source>
        <dbReference type="Proteomes" id="UP000682266"/>
    </source>
</evidence>
<reference evidence="6" key="1">
    <citation type="submission" date="2021-04" db="EMBL/GenBank/DDBJ databases">
        <title>A collection of bacterial strains from the Burkholderia cepacia Research Laboratory and Repository.</title>
        <authorList>
            <person name="Lipuma J."/>
            <person name="Spilker T."/>
        </authorList>
    </citation>
    <scope>NUCLEOTIDE SEQUENCE</scope>
    <source>
        <strain evidence="6">AU36012</strain>
    </source>
</reference>
<dbReference type="Pfam" id="PF06857">
    <property type="entry name" value="ACP"/>
    <property type="match status" value="1"/>
</dbReference>
<accession>A0AA41E728</accession>
<dbReference type="GO" id="GO:0005737">
    <property type="term" value="C:cytoplasm"/>
    <property type="evidence" value="ECO:0007669"/>
    <property type="project" value="UniProtKB-SubCell"/>
</dbReference>